<gene>
    <name evidence="2" type="ORF">J2Z34_002751</name>
</gene>
<comment type="caution">
    <text evidence="2">The sequence shown here is derived from an EMBL/GenBank/DDBJ whole genome shotgun (WGS) entry which is preliminary data.</text>
</comment>
<feature type="transmembrane region" description="Helical" evidence="1">
    <location>
        <begin position="7"/>
        <end position="24"/>
    </location>
</feature>
<accession>A0ABS4G7J8</accession>
<dbReference type="RefSeq" id="WP_209460420.1">
    <property type="nucleotide sequence ID" value="NZ_JAGGKC010000026.1"/>
</dbReference>
<organism evidence="2 3">
    <name type="scientific">Youngiibacter multivorans</name>
    <dbReference type="NCBI Taxonomy" id="937251"/>
    <lineage>
        <taxon>Bacteria</taxon>
        <taxon>Bacillati</taxon>
        <taxon>Bacillota</taxon>
        <taxon>Clostridia</taxon>
        <taxon>Eubacteriales</taxon>
        <taxon>Clostridiaceae</taxon>
        <taxon>Youngiibacter</taxon>
    </lineage>
</organism>
<reference evidence="2 3" key="1">
    <citation type="submission" date="2021-03" db="EMBL/GenBank/DDBJ databases">
        <title>Genomic Encyclopedia of Type Strains, Phase IV (KMG-IV): sequencing the most valuable type-strain genomes for metagenomic binning, comparative biology and taxonomic classification.</title>
        <authorList>
            <person name="Goeker M."/>
        </authorList>
    </citation>
    <scope>NUCLEOTIDE SEQUENCE [LARGE SCALE GENOMIC DNA]</scope>
    <source>
        <strain evidence="2 3">DSM 6139</strain>
    </source>
</reference>
<dbReference type="Pfam" id="PF09945">
    <property type="entry name" value="DUF2177"/>
    <property type="match status" value="1"/>
</dbReference>
<dbReference type="Proteomes" id="UP001519271">
    <property type="component" value="Unassembled WGS sequence"/>
</dbReference>
<protein>
    <submittedName>
        <fullName evidence="2">Membrane protein</fullName>
    </submittedName>
</protein>
<keyword evidence="1" id="KW-0472">Membrane</keyword>
<keyword evidence="1" id="KW-1133">Transmembrane helix</keyword>
<name>A0ABS4G7J8_9CLOT</name>
<dbReference type="EMBL" id="JAGGKC010000026">
    <property type="protein sequence ID" value="MBP1920240.1"/>
    <property type="molecule type" value="Genomic_DNA"/>
</dbReference>
<proteinExistence type="predicted"/>
<evidence type="ECO:0000256" key="1">
    <source>
        <dbReference type="SAM" id="Phobius"/>
    </source>
</evidence>
<keyword evidence="1" id="KW-0812">Transmembrane</keyword>
<dbReference type="InterPro" id="IPR018687">
    <property type="entry name" value="DUF2177_membr"/>
</dbReference>
<sequence length="133" mass="14742">MNYIKLYLISIAVFFLIDMVWLGLIAKNLYAAQLGHLMSPKVNWLAAMVFYAMFIAGLVFFVVEPAVAKNSLQYAVFAGAFFGLICYATYDLTNLATLKDWPVSITLIDLAWGTFLNGAVSGAAFMIAAKFFR</sequence>
<feature type="transmembrane region" description="Helical" evidence="1">
    <location>
        <begin position="44"/>
        <end position="63"/>
    </location>
</feature>
<feature type="transmembrane region" description="Helical" evidence="1">
    <location>
        <begin position="110"/>
        <end position="132"/>
    </location>
</feature>
<feature type="transmembrane region" description="Helical" evidence="1">
    <location>
        <begin position="72"/>
        <end position="90"/>
    </location>
</feature>
<keyword evidence="3" id="KW-1185">Reference proteome</keyword>
<evidence type="ECO:0000313" key="2">
    <source>
        <dbReference type="EMBL" id="MBP1920240.1"/>
    </source>
</evidence>
<evidence type="ECO:0000313" key="3">
    <source>
        <dbReference type="Proteomes" id="UP001519271"/>
    </source>
</evidence>